<accession>A0A5B7DVM5</accession>
<evidence type="ECO:0000313" key="1">
    <source>
        <dbReference type="EMBL" id="MPC25335.1"/>
    </source>
</evidence>
<evidence type="ECO:0000313" key="2">
    <source>
        <dbReference type="Proteomes" id="UP000324222"/>
    </source>
</evidence>
<dbReference type="EMBL" id="VSRR010001448">
    <property type="protein sequence ID" value="MPC25335.1"/>
    <property type="molecule type" value="Genomic_DNA"/>
</dbReference>
<sequence>MLRRYATQTSIYSRPGRQSHLAREGLERLGNQGVHLIAQIMFLPDWENQRKNSRAEGEGVCEGVLHFTIHYFTR</sequence>
<dbReference type="AlphaFoldDB" id="A0A5B7DVM5"/>
<comment type="caution">
    <text evidence="1">The sequence shown here is derived from an EMBL/GenBank/DDBJ whole genome shotgun (WGS) entry which is preliminary data.</text>
</comment>
<gene>
    <name evidence="1" type="ORF">E2C01_018441</name>
</gene>
<proteinExistence type="predicted"/>
<dbReference type="Proteomes" id="UP000324222">
    <property type="component" value="Unassembled WGS sequence"/>
</dbReference>
<reference evidence="1 2" key="1">
    <citation type="submission" date="2019-05" db="EMBL/GenBank/DDBJ databases">
        <title>Another draft genome of Portunus trituberculatus and its Hox gene families provides insights of decapod evolution.</title>
        <authorList>
            <person name="Jeong J.-H."/>
            <person name="Song I."/>
            <person name="Kim S."/>
            <person name="Choi T."/>
            <person name="Kim D."/>
            <person name="Ryu S."/>
            <person name="Kim W."/>
        </authorList>
    </citation>
    <scope>NUCLEOTIDE SEQUENCE [LARGE SCALE GENOMIC DNA]</scope>
    <source>
        <tissue evidence="1">Muscle</tissue>
    </source>
</reference>
<protein>
    <submittedName>
        <fullName evidence="1">Uncharacterized protein</fullName>
    </submittedName>
</protein>
<name>A0A5B7DVM5_PORTR</name>
<keyword evidence="2" id="KW-1185">Reference proteome</keyword>
<organism evidence="1 2">
    <name type="scientific">Portunus trituberculatus</name>
    <name type="common">Swimming crab</name>
    <name type="synonym">Neptunus trituberculatus</name>
    <dbReference type="NCBI Taxonomy" id="210409"/>
    <lineage>
        <taxon>Eukaryota</taxon>
        <taxon>Metazoa</taxon>
        <taxon>Ecdysozoa</taxon>
        <taxon>Arthropoda</taxon>
        <taxon>Crustacea</taxon>
        <taxon>Multicrustacea</taxon>
        <taxon>Malacostraca</taxon>
        <taxon>Eumalacostraca</taxon>
        <taxon>Eucarida</taxon>
        <taxon>Decapoda</taxon>
        <taxon>Pleocyemata</taxon>
        <taxon>Brachyura</taxon>
        <taxon>Eubrachyura</taxon>
        <taxon>Portunoidea</taxon>
        <taxon>Portunidae</taxon>
        <taxon>Portuninae</taxon>
        <taxon>Portunus</taxon>
    </lineage>
</organism>